<sequence>MPSSVAGPSPLAWVDESIVTARPGIEGTYTMAAVVTAAQCDDLRRIARDLAVRPGVRLHWVTESVKRRDRIAAVIANLDVQAIVAVGAPMANTKQERARSCCLERLLYELDQLTVREVWLESRREIQDGRDLALVDSARDKGLVSRHLKVGFAKPADEPMLWLPDGVAGAVTAEVLGDRRWIDVLVGIITRHRVALR</sequence>
<evidence type="ECO:0000313" key="1">
    <source>
        <dbReference type="EMBL" id="MBB5838129.1"/>
    </source>
</evidence>
<name>A0A7W9J9M1_9ACTN</name>
<dbReference type="Proteomes" id="UP000549971">
    <property type="component" value="Unassembled WGS sequence"/>
</dbReference>
<gene>
    <name evidence="1" type="ORF">HDA39_004863</name>
</gene>
<organism evidence="1 2">
    <name type="scientific">Kribbella italica</name>
    <dbReference type="NCBI Taxonomy" id="1540520"/>
    <lineage>
        <taxon>Bacteria</taxon>
        <taxon>Bacillati</taxon>
        <taxon>Actinomycetota</taxon>
        <taxon>Actinomycetes</taxon>
        <taxon>Propionibacteriales</taxon>
        <taxon>Kribbellaceae</taxon>
        <taxon>Kribbella</taxon>
    </lineage>
</organism>
<reference evidence="1 2" key="1">
    <citation type="submission" date="2020-08" db="EMBL/GenBank/DDBJ databases">
        <title>Sequencing the genomes of 1000 actinobacteria strains.</title>
        <authorList>
            <person name="Klenk H.-P."/>
        </authorList>
    </citation>
    <scope>NUCLEOTIDE SEQUENCE [LARGE SCALE GENOMIC DNA]</scope>
    <source>
        <strain evidence="1 2">DSM 28967</strain>
    </source>
</reference>
<dbReference type="AlphaFoldDB" id="A0A7W9J9M1"/>
<keyword evidence="2" id="KW-1185">Reference proteome</keyword>
<evidence type="ECO:0000313" key="2">
    <source>
        <dbReference type="Proteomes" id="UP000549971"/>
    </source>
</evidence>
<dbReference type="EMBL" id="JACHMY010000001">
    <property type="protein sequence ID" value="MBB5838129.1"/>
    <property type="molecule type" value="Genomic_DNA"/>
</dbReference>
<accession>A0A7W9J9M1</accession>
<proteinExistence type="predicted"/>
<protein>
    <recommendedName>
        <fullName evidence="3">DUF3800 domain-containing protein</fullName>
    </recommendedName>
</protein>
<dbReference type="RefSeq" id="WP_184798693.1">
    <property type="nucleotide sequence ID" value="NZ_JACHMY010000001.1"/>
</dbReference>
<comment type="caution">
    <text evidence="1">The sequence shown here is derived from an EMBL/GenBank/DDBJ whole genome shotgun (WGS) entry which is preliminary data.</text>
</comment>
<evidence type="ECO:0008006" key="3">
    <source>
        <dbReference type="Google" id="ProtNLM"/>
    </source>
</evidence>